<dbReference type="EMBL" id="ML208393">
    <property type="protein sequence ID" value="TFK66811.1"/>
    <property type="molecule type" value="Genomic_DNA"/>
</dbReference>
<reference evidence="1 2" key="1">
    <citation type="journal article" date="2019" name="Nat. Ecol. Evol.">
        <title>Megaphylogeny resolves global patterns of mushroom evolution.</title>
        <authorList>
            <person name="Varga T."/>
            <person name="Krizsan K."/>
            <person name="Foldi C."/>
            <person name="Dima B."/>
            <person name="Sanchez-Garcia M."/>
            <person name="Sanchez-Ramirez S."/>
            <person name="Szollosi G.J."/>
            <person name="Szarkandi J.G."/>
            <person name="Papp V."/>
            <person name="Albert L."/>
            <person name="Andreopoulos W."/>
            <person name="Angelini C."/>
            <person name="Antonin V."/>
            <person name="Barry K.W."/>
            <person name="Bougher N.L."/>
            <person name="Buchanan P."/>
            <person name="Buyck B."/>
            <person name="Bense V."/>
            <person name="Catcheside P."/>
            <person name="Chovatia M."/>
            <person name="Cooper J."/>
            <person name="Damon W."/>
            <person name="Desjardin D."/>
            <person name="Finy P."/>
            <person name="Geml J."/>
            <person name="Haridas S."/>
            <person name="Hughes K."/>
            <person name="Justo A."/>
            <person name="Karasinski D."/>
            <person name="Kautmanova I."/>
            <person name="Kiss B."/>
            <person name="Kocsube S."/>
            <person name="Kotiranta H."/>
            <person name="LaButti K.M."/>
            <person name="Lechner B.E."/>
            <person name="Liimatainen K."/>
            <person name="Lipzen A."/>
            <person name="Lukacs Z."/>
            <person name="Mihaltcheva S."/>
            <person name="Morgado L.N."/>
            <person name="Niskanen T."/>
            <person name="Noordeloos M.E."/>
            <person name="Ohm R.A."/>
            <person name="Ortiz-Santana B."/>
            <person name="Ovrebo C."/>
            <person name="Racz N."/>
            <person name="Riley R."/>
            <person name="Savchenko A."/>
            <person name="Shiryaev A."/>
            <person name="Soop K."/>
            <person name="Spirin V."/>
            <person name="Szebenyi C."/>
            <person name="Tomsovsky M."/>
            <person name="Tulloss R.E."/>
            <person name="Uehling J."/>
            <person name="Grigoriev I.V."/>
            <person name="Vagvolgyi C."/>
            <person name="Papp T."/>
            <person name="Martin F.M."/>
            <person name="Miettinen O."/>
            <person name="Hibbett D.S."/>
            <person name="Nagy L.G."/>
        </authorList>
    </citation>
    <scope>NUCLEOTIDE SEQUENCE [LARGE SCALE GENOMIC DNA]</scope>
    <source>
        <strain evidence="1 2">NL-1719</strain>
    </source>
</reference>
<name>A0ACD3AMQ3_9AGAR</name>
<evidence type="ECO:0000313" key="1">
    <source>
        <dbReference type="EMBL" id="TFK66811.1"/>
    </source>
</evidence>
<proteinExistence type="predicted"/>
<gene>
    <name evidence="1" type="ORF">BDN72DRAFT_129195</name>
</gene>
<evidence type="ECO:0000313" key="2">
    <source>
        <dbReference type="Proteomes" id="UP000308600"/>
    </source>
</evidence>
<sequence>MFVHIGSGVVRKPTSALIFESGARCCCLFRPLFFCFIIVSWSSFPLQYRPFLPRSYFHPVVRQLCLIYLFRAY</sequence>
<keyword evidence="2" id="KW-1185">Reference proteome</keyword>
<dbReference type="Proteomes" id="UP000308600">
    <property type="component" value="Unassembled WGS sequence"/>
</dbReference>
<organism evidence="1 2">
    <name type="scientific">Pluteus cervinus</name>
    <dbReference type="NCBI Taxonomy" id="181527"/>
    <lineage>
        <taxon>Eukaryota</taxon>
        <taxon>Fungi</taxon>
        <taxon>Dikarya</taxon>
        <taxon>Basidiomycota</taxon>
        <taxon>Agaricomycotina</taxon>
        <taxon>Agaricomycetes</taxon>
        <taxon>Agaricomycetidae</taxon>
        <taxon>Agaricales</taxon>
        <taxon>Pluteineae</taxon>
        <taxon>Pluteaceae</taxon>
        <taxon>Pluteus</taxon>
    </lineage>
</organism>
<accession>A0ACD3AMQ3</accession>
<protein>
    <submittedName>
        <fullName evidence="1">Uncharacterized protein</fullName>
    </submittedName>
</protein>